<keyword evidence="1" id="KW-0812">Transmembrane</keyword>
<name>A0AAV3ZNC7_9GAST</name>
<dbReference type="Proteomes" id="UP000735302">
    <property type="component" value="Unassembled WGS sequence"/>
</dbReference>
<evidence type="ECO:0000256" key="1">
    <source>
        <dbReference type="SAM" id="Phobius"/>
    </source>
</evidence>
<accession>A0AAV3ZNC7</accession>
<proteinExistence type="predicted"/>
<evidence type="ECO:0000313" key="2">
    <source>
        <dbReference type="EMBL" id="GFN96644.1"/>
    </source>
</evidence>
<keyword evidence="1" id="KW-1133">Transmembrane helix</keyword>
<protein>
    <submittedName>
        <fullName evidence="2">Uncharacterized protein</fullName>
    </submittedName>
</protein>
<evidence type="ECO:0000313" key="3">
    <source>
        <dbReference type="Proteomes" id="UP000735302"/>
    </source>
</evidence>
<keyword evidence="1" id="KW-0472">Membrane</keyword>
<keyword evidence="3" id="KW-1185">Reference proteome</keyword>
<dbReference type="EMBL" id="BLXT01002699">
    <property type="protein sequence ID" value="GFN96644.1"/>
    <property type="molecule type" value="Genomic_DNA"/>
</dbReference>
<gene>
    <name evidence="2" type="ORF">PoB_002315000</name>
</gene>
<organism evidence="2 3">
    <name type="scientific">Plakobranchus ocellatus</name>
    <dbReference type="NCBI Taxonomy" id="259542"/>
    <lineage>
        <taxon>Eukaryota</taxon>
        <taxon>Metazoa</taxon>
        <taxon>Spiralia</taxon>
        <taxon>Lophotrochozoa</taxon>
        <taxon>Mollusca</taxon>
        <taxon>Gastropoda</taxon>
        <taxon>Heterobranchia</taxon>
        <taxon>Euthyneura</taxon>
        <taxon>Panpulmonata</taxon>
        <taxon>Sacoglossa</taxon>
        <taxon>Placobranchoidea</taxon>
        <taxon>Plakobranchidae</taxon>
        <taxon>Plakobranchus</taxon>
    </lineage>
</organism>
<sequence length="73" mass="7818">MAHMDLDVSTSAAISVLSLQTFVTALMAIVTWDASQGTKHHYALKNVPEEDMVLAVHSPAVTTVQGRAIPVIM</sequence>
<feature type="transmembrane region" description="Helical" evidence="1">
    <location>
        <begin position="12"/>
        <end position="32"/>
    </location>
</feature>
<reference evidence="2 3" key="1">
    <citation type="journal article" date="2021" name="Elife">
        <title>Chloroplast acquisition without the gene transfer in kleptoplastic sea slugs, Plakobranchus ocellatus.</title>
        <authorList>
            <person name="Maeda T."/>
            <person name="Takahashi S."/>
            <person name="Yoshida T."/>
            <person name="Shimamura S."/>
            <person name="Takaki Y."/>
            <person name="Nagai Y."/>
            <person name="Toyoda A."/>
            <person name="Suzuki Y."/>
            <person name="Arimoto A."/>
            <person name="Ishii H."/>
            <person name="Satoh N."/>
            <person name="Nishiyama T."/>
            <person name="Hasebe M."/>
            <person name="Maruyama T."/>
            <person name="Minagawa J."/>
            <person name="Obokata J."/>
            <person name="Shigenobu S."/>
        </authorList>
    </citation>
    <scope>NUCLEOTIDE SEQUENCE [LARGE SCALE GENOMIC DNA]</scope>
</reference>
<dbReference type="AlphaFoldDB" id="A0AAV3ZNC7"/>
<comment type="caution">
    <text evidence="2">The sequence shown here is derived from an EMBL/GenBank/DDBJ whole genome shotgun (WGS) entry which is preliminary data.</text>
</comment>